<comment type="similarity">
    <text evidence="1">Belongs to the eIF-2-beta/eIF-5 family.</text>
</comment>
<evidence type="ECO:0000313" key="7">
    <source>
        <dbReference type="Proteomes" id="UP000761534"/>
    </source>
</evidence>
<organism evidence="6 7">
    <name type="scientific">Trichomonascus ciferrii</name>
    <dbReference type="NCBI Taxonomy" id="44093"/>
    <lineage>
        <taxon>Eukaryota</taxon>
        <taxon>Fungi</taxon>
        <taxon>Dikarya</taxon>
        <taxon>Ascomycota</taxon>
        <taxon>Saccharomycotina</taxon>
        <taxon>Dipodascomycetes</taxon>
        <taxon>Dipodascales</taxon>
        <taxon>Trichomonascaceae</taxon>
        <taxon>Trichomonascus</taxon>
        <taxon>Trichomonascus ciferrii complex</taxon>
    </lineage>
</organism>
<dbReference type="Gene3D" id="3.30.30.170">
    <property type="match status" value="1"/>
</dbReference>
<accession>A0A642UQ98</accession>
<keyword evidence="3" id="KW-0648">Protein biosynthesis</keyword>
<dbReference type="GO" id="GO:0001731">
    <property type="term" value="P:formation of translation preinitiation complex"/>
    <property type="evidence" value="ECO:0007669"/>
    <property type="project" value="TreeGrafter"/>
</dbReference>
<dbReference type="EMBL" id="SWFS01000441">
    <property type="protein sequence ID" value="KAA8903388.1"/>
    <property type="molecule type" value="Genomic_DNA"/>
</dbReference>
<dbReference type="FunFam" id="3.30.30.170:FF:000001">
    <property type="entry name" value="Eukaryotic translation initiation factor 2 subunit"/>
    <property type="match status" value="1"/>
</dbReference>
<feature type="compositionally biased region" description="Basic residues" evidence="4">
    <location>
        <begin position="25"/>
        <end position="34"/>
    </location>
</feature>
<gene>
    <name evidence="6" type="ORF">TRICI_005678</name>
</gene>
<feature type="domain" description="Translation initiation factor IF2/IF5" evidence="5">
    <location>
        <begin position="163"/>
        <end position="272"/>
    </location>
</feature>
<feature type="compositionally biased region" description="Basic and acidic residues" evidence="4">
    <location>
        <begin position="112"/>
        <end position="125"/>
    </location>
</feature>
<keyword evidence="2" id="KW-0396">Initiation factor</keyword>
<reference evidence="6" key="1">
    <citation type="journal article" date="2019" name="G3 (Bethesda)">
        <title>Genome Assemblies of Two Rare Opportunistic Yeast Pathogens: Diutina rugosa (syn. Candida rugosa) and Trichomonascus ciferrii (syn. Candida ciferrii).</title>
        <authorList>
            <person name="Mixao V."/>
            <person name="Saus E."/>
            <person name="Hansen A.P."/>
            <person name="Lass-Florl C."/>
            <person name="Gabaldon T."/>
        </authorList>
    </citation>
    <scope>NUCLEOTIDE SEQUENCE</scope>
    <source>
        <strain evidence="6">CBS 4856</strain>
    </source>
</reference>
<dbReference type="PANTHER" id="PTHR23001">
    <property type="entry name" value="EUKARYOTIC TRANSLATION INITIATION FACTOR"/>
    <property type="match status" value="1"/>
</dbReference>
<dbReference type="GO" id="GO:0031369">
    <property type="term" value="F:translation initiation factor binding"/>
    <property type="evidence" value="ECO:0007669"/>
    <property type="project" value="TreeGrafter"/>
</dbReference>
<dbReference type="AlphaFoldDB" id="A0A642UQ98"/>
<dbReference type="Proteomes" id="UP000761534">
    <property type="component" value="Unassembled WGS sequence"/>
</dbReference>
<dbReference type="InterPro" id="IPR016189">
    <property type="entry name" value="Transl_init_fac_IF2/IF5_N"/>
</dbReference>
<protein>
    <recommendedName>
        <fullName evidence="5">Translation initiation factor IF2/IF5 domain-containing protein</fullName>
    </recommendedName>
</protein>
<dbReference type="PANTHER" id="PTHR23001:SF3">
    <property type="entry name" value="EUKARYOTIC TRANSLATION INITIATION FACTOR 2 SUBUNIT 2"/>
    <property type="match status" value="1"/>
</dbReference>
<dbReference type="InterPro" id="IPR016190">
    <property type="entry name" value="Transl_init_fac_IF2/IF5_Zn-bd"/>
</dbReference>
<dbReference type="Pfam" id="PF01873">
    <property type="entry name" value="eIF-5_eIF-2B"/>
    <property type="match status" value="1"/>
</dbReference>
<name>A0A642UQ98_9ASCO</name>
<dbReference type="OrthoDB" id="10255414at2759"/>
<dbReference type="GO" id="GO:0005850">
    <property type="term" value="C:eukaryotic translation initiation factor 2 complex"/>
    <property type="evidence" value="ECO:0007669"/>
    <property type="project" value="TreeGrafter"/>
</dbReference>
<evidence type="ECO:0000313" key="6">
    <source>
        <dbReference type="EMBL" id="KAA8903388.1"/>
    </source>
</evidence>
<dbReference type="SUPFAM" id="SSF75689">
    <property type="entry name" value="Zinc-binding domain of translation initiation factor 2 beta"/>
    <property type="match status" value="1"/>
</dbReference>
<evidence type="ECO:0000256" key="3">
    <source>
        <dbReference type="ARBA" id="ARBA00022917"/>
    </source>
</evidence>
<dbReference type="InterPro" id="IPR002735">
    <property type="entry name" value="Transl_init_fac_IF2/IF5_dom"/>
</dbReference>
<evidence type="ECO:0000256" key="4">
    <source>
        <dbReference type="SAM" id="MobiDB-lite"/>
    </source>
</evidence>
<feature type="region of interest" description="Disordered" evidence="4">
    <location>
        <begin position="1"/>
        <end position="136"/>
    </location>
</feature>
<comment type="caution">
    <text evidence="6">The sequence shown here is derived from an EMBL/GenBank/DDBJ whole genome shotgun (WGS) entry which is preliminary data.</text>
</comment>
<dbReference type="VEuPathDB" id="FungiDB:TRICI_005678"/>
<dbReference type="SUPFAM" id="SSF100966">
    <property type="entry name" value="Translation initiation factor 2 beta, aIF2beta, N-terminal domain"/>
    <property type="match status" value="1"/>
</dbReference>
<dbReference type="GO" id="GO:0003729">
    <property type="term" value="F:mRNA binding"/>
    <property type="evidence" value="ECO:0007669"/>
    <property type="project" value="TreeGrafter"/>
</dbReference>
<dbReference type="SMART" id="SM00653">
    <property type="entry name" value="eIF2B_5"/>
    <property type="match status" value="1"/>
</dbReference>
<evidence type="ECO:0000256" key="1">
    <source>
        <dbReference type="ARBA" id="ARBA00010397"/>
    </source>
</evidence>
<dbReference type="InterPro" id="IPR045196">
    <property type="entry name" value="IF2/IF5"/>
</dbReference>
<evidence type="ECO:0000259" key="5">
    <source>
        <dbReference type="SMART" id="SM00653"/>
    </source>
</evidence>
<keyword evidence="7" id="KW-1185">Reference proteome</keyword>
<dbReference type="GO" id="GO:0003743">
    <property type="term" value="F:translation initiation factor activity"/>
    <property type="evidence" value="ECO:0007669"/>
    <property type="project" value="UniProtKB-KW"/>
</dbReference>
<evidence type="ECO:0000256" key="2">
    <source>
        <dbReference type="ARBA" id="ARBA00022540"/>
    </source>
</evidence>
<proteinExistence type="inferred from homology"/>
<sequence>MTEEESQQQQVDAATEEGAFDPSLKKKKKKSSKKKTTEDPEVAEATDMMSELGTKKKKKKKEKPAFVEEGGDEEDESTPAAEGGEFEFKKKKKKSKSAAASAFEQELQEAGVSEKKKSASEEAKRPQGVNEDGEPDLTYADLLDRFFSVLRENNPDLVGDRTGVKYKIPPPSVGREGNKKSLFSNVKEISDRMHRPTEHVIQFLFAELGTSGSVDGSNRLVIKGRFQQKQIETVLRRYIVEYVTCKTCKSVNTTLTKENRLYFLICNSCGSRRSVQSIKTGYQAIIRRRDLRKKQV</sequence>